<evidence type="ECO:0000313" key="4">
    <source>
        <dbReference type="Proteomes" id="UP000198668"/>
    </source>
</evidence>
<dbReference type="PANTHER" id="PTHR33164">
    <property type="entry name" value="TRANSCRIPTIONAL REGULATOR, MARR FAMILY"/>
    <property type="match status" value="1"/>
</dbReference>
<accession>A0A1I3BBP1</accession>
<name>A0A1I3BBP1_9LACT</name>
<dbReference type="Gene3D" id="1.10.10.10">
    <property type="entry name" value="Winged helix-like DNA-binding domain superfamily/Winged helix DNA-binding domain"/>
    <property type="match status" value="1"/>
</dbReference>
<dbReference type="OrthoDB" id="2411388at2"/>
<dbReference type="SMART" id="SM00347">
    <property type="entry name" value="HTH_MARR"/>
    <property type="match status" value="1"/>
</dbReference>
<protein>
    <submittedName>
        <fullName evidence="3">DNA-binding transcriptional regulator, MarR family</fullName>
    </submittedName>
</protein>
<dbReference type="Proteomes" id="UP000198668">
    <property type="component" value="Unassembled WGS sequence"/>
</dbReference>
<dbReference type="GO" id="GO:0006950">
    <property type="term" value="P:response to stress"/>
    <property type="evidence" value="ECO:0007669"/>
    <property type="project" value="TreeGrafter"/>
</dbReference>
<dbReference type="InterPro" id="IPR000835">
    <property type="entry name" value="HTH_MarR-typ"/>
</dbReference>
<dbReference type="InterPro" id="IPR036390">
    <property type="entry name" value="WH_DNA-bd_sf"/>
</dbReference>
<dbReference type="SUPFAM" id="SSF46785">
    <property type="entry name" value="Winged helix' DNA-binding domain"/>
    <property type="match status" value="1"/>
</dbReference>
<evidence type="ECO:0000256" key="1">
    <source>
        <dbReference type="ARBA" id="ARBA00023125"/>
    </source>
</evidence>
<dbReference type="CDD" id="cd00090">
    <property type="entry name" value="HTH_ARSR"/>
    <property type="match status" value="1"/>
</dbReference>
<dbReference type="InterPro" id="IPR039422">
    <property type="entry name" value="MarR/SlyA-like"/>
</dbReference>
<evidence type="ECO:0000259" key="2">
    <source>
        <dbReference type="PROSITE" id="PS50995"/>
    </source>
</evidence>
<dbReference type="RefSeq" id="WP_092091380.1">
    <property type="nucleotide sequence ID" value="NZ_FOQE01000005.1"/>
</dbReference>
<dbReference type="PANTHER" id="PTHR33164:SF43">
    <property type="entry name" value="HTH-TYPE TRANSCRIPTIONAL REPRESSOR YETL"/>
    <property type="match status" value="1"/>
</dbReference>
<dbReference type="InterPro" id="IPR011991">
    <property type="entry name" value="ArsR-like_HTH"/>
</dbReference>
<dbReference type="GO" id="GO:0003677">
    <property type="term" value="F:DNA binding"/>
    <property type="evidence" value="ECO:0007669"/>
    <property type="project" value="UniProtKB-KW"/>
</dbReference>
<sequence length="154" mass="18001">MGNYVSSHDLVERMEEFQKLYQGLQNNVLKKHHVNRSAFFIMKIILDSKMTLKELTALSSLDKSTLSRQVNALEKKKQIIKEPGKDKRYYNLSLSKETLALTNQILEELEETIEFILRGWPDEEKQLLLVLLGRVGRSMRTYEEQKKGEEQKNG</sequence>
<gene>
    <name evidence="3" type="ORF">SAMN04489868_10551</name>
</gene>
<dbReference type="GO" id="GO:0003700">
    <property type="term" value="F:DNA-binding transcription factor activity"/>
    <property type="evidence" value="ECO:0007669"/>
    <property type="project" value="InterPro"/>
</dbReference>
<keyword evidence="4" id="KW-1185">Reference proteome</keyword>
<organism evidence="3 4">
    <name type="scientific">Pisciglobus halotolerans</name>
    <dbReference type="NCBI Taxonomy" id="745365"/>
    <lineage>
        <taxon>Bacteria</taxon>
        <taxon>Bacillati</taxon>
        <taxon>Bacillota</taxon>
        <taxon>Bacilli</taxon>
        <taxon>Lactobacillales</taxon>
        <taxon>Carnobacteriaceae</taxon>
    </lineage>
</organism>
<dbReference type="InterPro" id="IPR036388">
    <property type="entry name" value="WH-like_DNA-bd_sf"/>
</dbReference>
<proteinExistence type="predicted"/>
<feature type="domain" description="HTH marR-type" evidence="2">
    <location>
        <begin position="7"/>
        <end position="137"/>
    </location>
</feature>
<dbReference type="EMBL" id="FOQE01000005">
    <property type="protein sequence ID" value="SFH59496.1"/>
    <property type="molecule type" value="Genomic_DNA"/>
</dbReference>
<dbReference type="PROSITE" id="PS50995">
    <property type="entry name" value="HTH_MARR_2"/>
    <property type="match status" value="1"/>
</dbReference>
<keyword evidence="1 3" id="KW-0238">DNA-binding</keyword>
<dbReference type="AlphaFoldDB" id="A0A1I3BBP1"/>
<evidence type="ECO:0000313" key="3">
    <source>
        <dbReference type="EMBL" id="SFH59496.1"/>
    </source>
</evidence>
<reference evidence="3 4" key="1">
    <citation type="submission" date="2016-10" db="EMBL/GenBank/DDBJ databases">
        <authorList>
            <person name="de Groot N.N."/>
        </authorList>
    </citation>
    <scope>NUCLEOTIDE SEQUENCE [LARGE SCALE GENOMIC DNA]</scope>
    <source>
        <strain evidence="3 4">DSM 27630</strain>
    </source>
</reference>